<comment type="caution">
    <text evidence="2">The sequence shown here is derived from an EMBL/GenBank/DDBJ whole genome shotgun (WGS) entry which is preliminary data.</text>
</comment>
<organism evidence="2 3">
    <name type="scientific">Streptomyces turgidiscabies (strain Car8)</name>
    <dbReference type="NCBI Taxonomy" id="698760"/>
    <lineage>
        <taxon>Bacteria</taxon>
        <taxon>Bacillati</taxon>
        <taxon>Actinomycetota</taxon>
        <taxon>Actinomycetes</taxon>
        <taxon>Kitasatosporales</taxon>
        <taxon>Streptomycetaceae</taxon>
        <taxon>Streptomyces</taxon>
    </lineage>
</organism>
<feature type="region of interest" description="Disordered" evidence="1">
    <location>
        <begin position="62"/>
        <end position="106"/>
    </location>
</feature>
<accession>L7FC89</accession>
<evidence type="ECO:0000313" key="3">
    <source>
        <dbReference type="Proteomes" id="UP000010931"/>
    </source>
</evidence>
<feature type="compositionally biased region" description="Basic residues" evidence="1">
    <location>
        <begin position="62"/>
        <end position="72"/>
    </location>
</feature>
<evidence type="ECO:0000256" key="1">
    <source>
        <dbReference type="SAM" id="MobiDB-lite"/>
    </source>
</evidence>
<feature type="non-terminal residue" evidence="2">
    <location>
        <position position="112"/>
    </location>
</feature>
<protein>
    <submittedName>
        <fullName evidence="2">Uncharacterized protein</fullName>
    </submittedName>
</protein>
<proteinExistence type="predicted"/>
<reference evidence="2 3" key="1">
    <citation type="journal article" date="2011" name="Plasmid">
        <title>Streptomyces turgidiscabies Car8 contains a modular pathogenicity island that shares virulence genes with other actinobacterial plant pathogens.</title>
        <authorList>
            <person name="Huguet-Tapia J.C."/>
            <person name="Badger J.H."/>
            <person name="Loria R."/>
            <person name="Pettis G.S."/>
        </authorList>
    </citation>
    <scope>NUCLEOTIDE SEQUENCE [LARGE SCALE GENOMIC DNA]</scope>
    <source>
        <strain evidence="2 3">Car8</strain>
    </source>
</reference>
<keyword evidence="3" id="KW-1185">Reference proteome</keyword>
<evidence type="ECO:0000313" key="2">
    <source>
        <dbReference type="EMBL" id="ELP69173.1"/>
    </source>
</evidence>
<feature type="region of interest" description="Disordered" evidence="1">
    <location>
        <begin position="1"/>
        <end position="42"/>
    </location>
</feature>
<gene>
    <name evidence="2" type="ORF">STRTUCAR8_00803</name>
</gene>
<name>L7FC89_STRT8</name>
<dbReference type="AlphaFoldDB" id="L7FC89"/>
<dbReference type="Proteomes" id="UP000010931">
    <property type="component" value="Unassembled WGS sequence"/>
</dbReference>
<sequence>MGAVRPDVGPQHALRGRTREAGERGSGVRRPRESPAVGECVSAGECGGARRCRPWPVRLPRRRRARQACRQRHGAERLRSVPAVQAGERGRAAPVGQGEQSAAVPFPVVQCG</sequence>
<dbReference type="EMBL" id="AEJB01000167">
    <property type="protein sequence ID" value="ELP69173.1"/>
    <property type="molecule type" value="Genomic_DNA"/>
</dbReference>